<sequence>MKQPKRTTIQDLSHFHLKLLLVVMVFVSHFSFAQNGAQKKADQLFDKFAFADAATAYKKLVDKNYNADYNTRQLADCYAFMRNPDSAVVYYEKVVEQKNIPVAYYYNYAQALRGVENYKGYRQNMRRFKKAGGFVNDTHLENDKDFLNVIFNAKQKYFLKPVGLNSKFSDFGAIDNNGKVYFASSRDRGVLVKNIYGWNNEPFLDIYVTNSISDSLVDQKNKIKGDVNTIFHEGTLSITKDGKTMYFSRNGFNNQVLSEDAEGITNLKIYKASFVDGKWTNIVELPFNSANYSTSHPALNSDETRLYFASNGLKSYGGSDIFYVDINADGTYGKPVNAGPIVNTPKNERFPFINSEGVLFFASDGHPGLGLLDIFGTVLDKNKNITQVFNLGVPVNSSKDDFSFFMSPDGLTGYFASNRTGGVGGDDIYAYKRILPLKLEGFVTDKKATPLANATIEIFDNDGNASAQVVTDSLGNFAINIDREVNYNVTAKKMDFLEAFKLVSTKGVPETETKIKVNFVLEKEQKELPFTELYPIYFDFNKYNIREESTNELDRIVNLLMNVYPSMVIKIESHTDSRGTDAYNQILSEERAQATYDYLIKNGVTPDRIESYKGYGETRLVNNCNGKIRCTEAQHQLNRRTQFIIIKME</sequence>
<organism evidence="6 7">
    <name type="scientific">Gaetbulibacter aestuarii</name>
    <dbReference type="NCBI Taxonomy" id="1502358"/>
    <lineage>
        <taxon>Bacteria</taxon>
        <taxon>Pseudomonadati</taxon>
        <taxon>Bacteroidota</taxon>
        <taxon>Flavobacteriia</taxon>
        <taxon>Flavobacteriales</taxon>
        <taxon>Flavobacteriaceae</taxon>
        <taxon>Gaetbulibacter</taxon>
    </lineage>
</organism>
<dbReference type="Gene3D" id="1.25.40.10">
    <property type="entry name" value="Tetratricopeptide repeat domain"/>
    <property type="match status" value="1"/>
</dbReference>
<dbReference type="Pfam" id="PF07676">
    <property type="entry name" value="PD40"/>
    <property type="match status" value="2"/>
</dbReference>
<comment type="subcellular location">
    <subcellularLocation>
        <location evidence="1">Cell outer membrane</location>
    </subcellularLocation>
</comment>
<dbReference type="CDD" id="cd07185">
    <property type="entry name" value="OmpA_C-like"/>
    <property type="match status" value="1"/>
</dbReference>
<evidence type="ECO:0000256" key="1">
    <source>
        <dbReference type="ARBA" id="ARBA00004442"/>
    </source>
</evidence>
<evidence type="ECO:0000256" key="3">
    <source>
        <dbReference type="ARBA" id="ARBA00023237"/>
    </source>
</evidence>
<evidence type="ECO:0000256" key="4">
    <source>
        <dbReference type="PROSITE-ProRule" id="PRU00473"/>
    </source>
</evidence>
<keyword evidence="7" id="KW-1185">Reference proteome</keyword>
<reference evidence="6 7" key="1">
    <citation type="submission" date="2024-02" db="EMBL/GenBank/DDBJ databases">
        <title>A Gaetbulibacter species isolated from tidal flats and genomic insights of their niches.</title>
        <authorList>
            <person name="Ye Y."/>
        </authorList>
    </citation>
    <scope>NUCLEOTIDE SEQUENCE [LARGE SCALE GENOMIC DNA]</scope>
    <source>
        <strain evidence="6 7">KYW382</strain>
    </source>
</reference>
<dbReference type="InterPro" id="IPR050330">
    <property type="entry name" value="Bact_OuterMem_StrucFunc"/>
</dbReference>
<dbReference type="EMBL" id="JBAWKB010000002">
    <property type="protein sequence ID" value="MFH6772287.1"/>
    <property type="molecule type" value="Genomic_DNA"/>
</dbReference>
<feature type="domain" description="OmpA-like" evidence="5">
    <location>
        <begin position="525"/>
        <end position="649"/>
    </location>
</feature>
<dbReference type="Gene3D" id="3.30.1330.60">
    <property type="entry name" value="OmpA-like domain"/>
    <property type="match status" value="1"/>
</dbReference>
<dbReference type="RefSeq" id="WP_344741611.1">
    <property type="nucleotide sequence ID" value="NZ_BAABAY010000002.1"/>
</dbReference>
<comment type="caution">
    <text evidence="6">The sequence shown here is derived from an EMBL/GenBank/DDBJ whole genome shotgun (WGS) entry which is preliminary data.</text>
</comment>
<dbReference type="PANTHER" id="PTHR30329">
    <property type="entry name" value="STATOR ELEMENT OF FLAGELLAR MOTOR COMPLEX"/>
    <property type="match status" value="1"/>
</dbReference>
<keyword evidence="2 4" id="KW-0472">Membrane</keyword>
<dbReference type="InterPro" id="IPR036737">
    <property type="entry name" value="OmpA-like_sf"/>
</dbReference>
<dbReference type="SUPFAM" id="SSF82171">
    <property type="entry name" value="DPP6 N-terminal domain-like"/>
    <property type="match status" value="1"/>
</dbReference>
<keyword evidence="3" id="KW-0998">Cell outer membrane</keyword>
<gene>
    <name evidence="6" type="ORF">V8G58_10120</name>
</gene>
<evidence type="ECO:0000256" key="2">
    <source>
        <dbReference type="ARBA" id="ARBA00023136"/>
    </source>
</evidence>
<dbReference type="Pfam" id="PF13620">
    <property type="entry name" value="CarboxypepD_reg"/>
    <property type="match status" value="1"/>
</dbReference>
<dbReference type="InterPro" id="IPR011659">
    <property type="entry name" value="WD40"/>
</dbReference>
<dbReference type="InterPro" id="IPR008969">
    <property type="entry name" value="CarboxyPept-like_regulatory"/>
</dbReference>
<dbReference type="InterPro" id="IPR011990">
    <property type="entry name" value="TPR-like_helical_dom_sf"/>
</dbReference>
<dbReference type="SUPFAM" id="SSF49464">
    <property type="entry name" value="Carboxypeptidase regulatory domain-like"/>
    <property type="match status" value="1"/>
</dbReference>
<dbReference type="PROSITE" id="PS51123">
    <property type="entry name" value="OMPA_2"/>
    <property type="match status" value="1"/>
</dbReference>
<dbReference type="Gene3D" id="2.60.40.1120">
    <property type="entry name" value="Carboxypeptidase-like, regulatory domain"/>
    <property type="match status" value="1"/>
</dbReference>
<dbReference type="Proteomes" id="UP001610100">
    <property type="component" value="Unassembled WGS sequence"/>
</dbReference>
<name>A0ABW7N3L0_9FLAO</name>
<proteinExistence type="predicted"/>
<dbReference type="Pfam" id="PF00691">
    <property type="entry name" value="OmpA"/>
    <property type="match status" value="1"/>
</dbReference>
<evidence type="ECO:0000313" key="6">
    <source>
        <dbReference type="EMBL" id="MFH6772287.1"/>
    </source>
</evidence>
<protein>
    <submittedName>
        <fullName evidence="6">OmpA family protein</fullName>
    </submittedName>
</protein>
<dbReference type="InterPro" id="IPR006664">
    <property type="entry name" value="OMP_bac"/>
</dbReference>
<evidence type="ECO:0000259" key="5">
    <source>
        <dbReference type="PROSITE" id="PS51123"/>
    </source>
</evidence>
<dbReference type="InterPro" id="IPR006665">
    <property type="entry name" value="OmpA-like"/>
</dbReference>
<evidence type="ECO:0000313" key="7">
    <source>
        <dbReference type="Proteomes" id="UP001610100"/>
    </source>
</evidence>
<dbReference type="PRINTS" id="PR01021">
    <property type="entry name" value="OMPADOMAIN"/>
</dbReference>
<accession>A0ABW7N3L0</accession>
<dbReference type="SUPFAM" id="SSF103088">
    <property type="entry name" value="OmpA-like"/>
    <property type="match status" value="1"/>
</dbReference>
<dbReference type="SUPFAM" id="SSF48452">
    <property type="entry name" value="TPR-like"/>
    <property type="match status" value="1"/>
</dbReference>
<dbReference type="PANTHER" id="PTHR30329:SF21">
    <property type="entry name" value="LIPOPROTEIN YIAD-RELATED"/>
    <property type="match status" value="1"/>
</dbReference>